<feature type="transmembrane region" description="Helical" evidence="7">
    <location>
        <begin position="315"/>
        <end position="337"/>
    </location>
</feature>
<organism evidence="8 9">
    <name type="scientific">Acetivibrio straminisolvens JCM 21531</name>
    <dbReference type="NCBI Taxonomy" id="1294263"/>
    <lineage>
        <taxon>Bacteria</taxon>
        <taxon>Bacillati</taxon>
        <taxon>Bacillota</taxon>
        <taxon>Clostridia</taxon>
        <taxon>Eubacteriales</taxon>
        <taxon>Oscillospiraceae</taxon>
        <taxon>Acetivibrio</taxon>
    </lineage>
</organism>
<feature type="transmembrane region" description="Helical" evidence="7">
    <location>
        <begin position="349"/>
        <end position="371"/>
    </location>
</feature>
<proteinExistence type="predicted"/>
<dbReference type="Pfam" id="PF07690">
    <property type="entry name" value="MFS_1"/>
    <property type="match status" value="1"/>
</dbReference>
<dbReference type="GO" id="GO:0005886">
    <property type="term" value="C:plasma membrane"/>
    <property type="evidence" value="ECO:0007669"/>
    <property type="project" value="UniProtKB-SubCell"/>
</dbReference>
<dbReference type="Gene3D" id="1.20.1250.20">
    <property type="entry name" value="MFS general substrate transporter like domains"/>
    <property type="match status" value="1"/>
</dbReference>
<evidence type="ECO:0000256" key="6">
    <source>
        <dbReference type="ARBA" id="ARBA00023136"/>
    </source>
</evidence>
<keyword evidence="2" id="KW-0813">Transport</keyword>
<feature type="transmembrane region" description="Helical" evidence="7">
    <location>
        <begin position="227"/>
        <end position="248"/>
    </location>
</feature>
<comment type="subcellular location">
    <subcellularLocation>
        <location evidence="1">Cell membrane</location>
        <topology evidence="1">Multi-pass membrane protein</topology>
    </subcellularLocation>
</comment>
<dbReference type="AlphaFoldDB" id="W4V458"/>
<dbReference type="OrthoDB" id="9763297at2"/>
<dbReference type="PANTHER" id="PTHR43266:SF2">
    <property type="entry name" value="MAJOR FACILITATOR SUPERFAMILY (MFS) PROFILE DOMAIN-CONTAINING PROTEIN"/>
    <property type="match status" value="1"/>
</dbReference>
<gene>
    <name evidence="8" type="ORF">JCM21531_1003</name>
</gene>
<feature type="transmembrane region" description="Helical" evidence="7">
    <location>
        <begin position="291"/>
        <end position="309"/>
    </location>
</feature>
<dbReference type="EMBL" id="BAVR01000008">
    <property type="protein sequence ID" value="GAE87618.1"/>
    <property type="molecule type" value="Genomic_DNA"/>
</dbReference>
<evidence type="ECO:0000256" key="3">
    <source>
        <dbReference type="ARBA" id="ARBA00022475"/>
    </source>
</evidence>
<keyword evidence="9" id="KW-1185">Reference proteome</keyword>
<evidence type="ECO:0000256" key="7">
    <source>
        <dbReference type="SAM" id="Phobius"/>
    </source>
</evidence>
<dbReference type="GO" id="GO:0022857">
    <property type="term" value="F:transmembrane transporter activity"/>
    <property type="evidence" value="ECO:0007669"/>
    <property type="project" value="InterPro"/>
</dbReference>
<feature type="transmembrane region" description="Helical" evidence="7">
    <location>
        <begin position="81"/>
        <end position="102"/>
    </location>
</feature>
<dbReference type="InterPro" id="IPR011701">
    <property type="entry name" value="MFS"/>
</dbReference>
<evidence type="ECO:0000256" key="4">
    <source>
        <dbReference type="ARBA" id="ARBA00022692"/>
    </source>
</evidence>
<sequence length="447" mass="47348">MNGSDTIKSSKAGMRKFAILVAGQMISSIGSGLTDFGLAIYVLALTGSVTATSIVSICAFLPSILLAPVGGVLADNYDRRLMMILGELLSGLSLTICLGTIMSPNPSLPVICIGVGISSLFKALMEPAFNATITDMLSEEDFAKAGGMVQIASNLKILISPAIAGLLLQITTVSTLIIIDILTFFTTIITIVLVKKGMVSKSRKDSKLSFTREMKEGIAAIRGKGGIVAMIVIMTFAVFCIGFVQILIKPLILAFAGEVELGILTTVSALGMLAGSIIISCLKNIKSYDKMLSFGLVGCGIFLALIGVWQNLILIATFGFMMFVFMPAVQIGAEVLVRMNLANEVQGRAFGLISFITQMGYIFAYILSGVISDYIFEPFMSGDSFLAMQIGKIIGVGEGRGIALLILISGIAMSIVGIVVSRLKSVKMLTKKESDTQFVAETCPEGL</sequence>
<keyword evidence="3" id="KW-1003">Cell membrane</keyword>
<reference evidence="8" key="1">
    <citation type="journal article" date="2014" name="Genome Announc.">
        <title>Draft Genome Sequence of Clostridium straminisolvens Strain JCM 21531T, Isolated from a Cellulose-Degrading Bacterial Community.</title>
        <authorList>
            <person name="Yuki M."/>
            <person name="Oshima K."/>
            <person name="Suda W."/>
            <person name="Sakamoto M."/>
            <person name="Kitamura K."/>
            <person name="Iida T."/>
            <person name="Hattori M."/>
            <person name="Ohkuma M."/>
        </authorList>
    </citation>
    <scope>NUCLEOTIDE SEQUENCE [LARGE SCALE GENOMIC DNA]</scope>
    <source>
        <strain evidence="8">JCM 21531</strain>
    </source>
</reference>
<keyword evidence="6 7" id="KW-0472">Membrane</keyword>
<comment type="caution">
    <text evidence="8">The sequence shown here is derived from an EMBL/GenBank/DDBJ whole genome shotgun (WGS) entry which is preliminary data.</text>
</comment>
<evidence type="ECO:0000256" key="2">
    <source>
        <dbReference type="ARBA" id="ARBA00022448"/>
    </source>
</evidence>
<evidence type="ECO:0000256" key="1">
    <source>
        <dbReference type="ARBA" id="ARBA00004651"/>
    </source>
</evidence>
<dbReference type="RefSeq" id="WP_054846986.1">
    <property type="nucleotide sequence ID" value="NZ_BAVR01000008.1"/>
</dbReference>
<feature type="transmembrane region" description="Helical" evidence="7">
    <location>
        <begin position="173"/>
        <end position="194"/>
    </location>
</feature>
<dbReference type="PANTHER" id="PTHR43266">
    <property type="entry name" value="MACROLIDE-EFFLUX PROTEIN"/>
    <property type="match status" value="1"/>
</dbReference>
<feature type="transmembrane region" description="Helical" evidence="7">
    <location>
        <begin position="50"/>
        <end position="74"/>
    </location>
</feature>
<feature type="transmembrane region" description="Helical" evidence="7">
    <location>
        <begin position="260"/>
        <end position="279"/>
    </location>
</feature>
<protein>
    <submittedName>
        <fullName evidence="8">Macrolide efflux protein</fullName>
    </submittedName>
</protein>
<keyword evidence="4 7" id="KW-0812">Transmembrane</keyword>
<dbReference type="Proteomes" id="UP000019109">
    <property type="component" value="Unassembled WGS sequence"/>
</dbReference>
<feature type="transmembrane region" description="Helical" evidence="7">
    <location>
        <begin position="17"/>
        <end position="44"/>
    </location>
</feature>
<keyword evidence="5 7" id="KW-1133">Transmembrane helix</keyword>
<dbReference type="SUPFAM" id="SSF103473">
    <property type="entry name" value="MFS general substrate transporter"/>
    <property type="match status" value="1"/>
</dbReference>
<feature type="transmembrane region" description="Helical" evidence="7">
    <location>
        <begin position="402"/>
        <end position="423"/>
    </location>
</feature>
<evidence type="ECO:0000313" key="9">
    <source>
        <dbReference type="Proteomes" id="UP000019109"/>
    </source>
</evidence>
<dbReference type="STRING" id="1294263.JCM21531_1003"/>
<name>W4V458_9FIRM</name>
<accession>W4V458</accession>
<dbReference type="InterPro" id="IPR036259">
    <property type="entry name" value="MFS_trans_sf"/>
</dbReference>
<dbReference type="CDD" id="cd06173">
    <property type="entry name" value="MFS_MefA_like"/>
    <property type="match status" value="1"/>
</dbReference>
<evidence type="ECO:0000313" key="8">
    <source>
        <dbReference type="EMBL" id="GAE87618.1"/>
    </source>
</evidence>
<evidence type="ECO:0000256" key="5">
    <source>
        <dbReference type="ARBA" id="ARBA00022989"/>
    </source>
</evidence>